<keyword evidence="5 9" id="KW-0255">Endonuclease</keyword>
<dbReference type="EC" id="3.1.-.-" evidence="9"/>
<dbReference type="GO" id="GO:0016787">
    <property type="term" value="F:hydrolase activity"/>
    <property type="evidence" value="ECO:0007669"/>
    <property type="project" value="UniProtKB-KW"/>
</dbReference>
<dbReference type="InterPro" id="IPR019199">
    <property type="entry name" value="Virulence_VapD/CRISPR_Cas2"/>
</dbReference>
<dbReference type="HAMAP" id="MF_01471">
    <property type="entry name" value="Cas2"/>
    <property type="match status" value="1"/>
</dbReference>
<dbReference type="PANTHER" id="PTHR34405:SF3">
    <property type="entry name" value="CRISPR-ASSOCIATED ENDORIBONUCLEASE CAS2 3"/>
    <property type="match status" value="1"/>
</dbReference>
<dbReference type="GO" id="GO:0046872">
    <property type="term" value="F:metal ion binding"/>
    <property type="evidence" value="ECO:0007669"/>
    <property type="project" value="UniProtKB-UniRule"/>
</dbReference>
<dbReference type="Gene3D" id="3.30.70.240">
    <property type="match status" value="1"/>
</dbReference>
<dbReference type="Proteomes" id="UP000184404">
    <property type="component" value="Unassembled WGS sequence"/>
</dbReference>
<dbReference type="OrthoDB" id="9798176at2"/>
<dbReference type="GO" id="GO:0051607">
    <property type="term" value="P:defense response to virus"/>
    <property type="evidence" value="ECO:0007669"/>
    <property type="project" value="UniProtKB-UniRule"/>
</dbReference>
<comment type="subunit">
    <text evidence="9">Homodimer, forms a heterotetramer with a Cas1 homodimer.</text>
</comment>
<feature type="binding site" evidence="9">
    <location>
        <position position="8"/>
    </location>
    <ligand>
        <name>Mg(2+)</name>
        <dbReference type="ChEBI" id="CHEBI:18420"/>
        <note>catalytic</note>
    </ligand>
</feature>
<sequence>MKYIICYDIAEQKLRTKVAKLLEAKAHRQQYSVFVGDFSEKEIRRLRAEMLLITEDSEHSLLFVAPVCSFCASKIWSVGEPLEEECCCIIA</sequence>
<dbReference type="NCBIfam" id="TIGR01573">
    <property type="entry name" value="cas2"/>
    <property type="match status" value="1"/>
</dbReference>
<dbReference type="PANTHER" id="PTHR34405">
    <property type="entry name" value="CRISPR-ASSOCIATED ENDORIBONUCLEASE CAS2"/>
    <property type="match status" value="1"/>
</dbReference>
<evidence type="ECO:0000256" key="4">
    <source>
        <dbReference type="ARBA" id="ARBA00022723"/>
    </source>
</evidence>
<dbReference type="GO" id="GO:0004521">
    <property type="term" value="F:RNA endonuclease activity"/>
    <property type="evidence" value="ECO:0007669"/>
    <property type="project" value="InterPro"/>
</dbReference>
<evidence type="ECO:0000256" key="1">
    <source>
        <dbReference type="ARBA" id="ARBA00001946"/>
    </source>
</evidence>
<evidence type="ECO:0000256" key="9">
    <source>
        <dbReference type="HAMAP-Rule" id="MF_01471"/>
    </source>
</evidence>
<gene>
    <name evidence="9" type="primary">cas2</name>
    <name evidence="10" type="ORF">SAMN02745190_01990</name>
</gene>
<evidence type="ECO:0000256" key="2">
    <source>
        <dbReference type="ARBA" id="ARBA00009959"/>
    </source>
</evidence>
<dbReference type="GO" id="GO:0043571">
    <property type="term" value="P:maintenance of CRISPR repeat elements"/>
    <property type="evidence" value="ECO:0007669"/>
    <property type="project" value="UniProtKB-UniRule"/>
</dbReference>
<dbReference type="SUPFAM" id="SSF143430">
    <property type="entry name" value="TTP0101/SSO1404-like"/>
    <property type="match status" value="1"/>
</dbReference>
<dbReference type="CDD" id="cd09725">
    <property type="entry name" value="Cas2_I_II_III"/>
    <property type="match status" value="1"/>
</dbReference>
<evidence type="ECO:0000313" key="11">
    <source>
        <dbReference type="Proteomes" id="UP000184404"/>
    </source>
</evidence>
<protein>
    <recommendedName>
        <fullName evidence="9">CRISPR-associated endoribonuclease Cas2</fullName>
        <ecNumber evidence="9">3.1.-.-</ecNumber>
    </recommendedName>
</protein>
<keyword evidence="7 9" id="KW-0460">Magnesium</keyword>
<keyword evidence="11" id="KW-1185">Reference proteome</keyword>
<dbReference type="InterPro" id="IPR021127">
    <property type="entry name" value="CRISPR_associated_Cas2"/>
</dbReference>
<dbReference type="AlphaFoldDB" id="A0A1M4ZAR8"/>
<keyword evidence="3 9" id="KW-0540">Nuclease</keyword>
<evidence type="ECO:0000313" key="10">
    <source>
        <dbReference type="EMBL" id="SHF15143.1"/>
    </source>
</evidence>
<keyword evidence="4 9" id="KW-0479">Metal-binding</keyword>
<evidence type="ECO:0000256" key="7">
    <source>
        <dbReference type="ARBA" id="ARBA00022842"/>
    </source>
</evidence>
<comment type="function">
    <text evidence="9">CRISPR (clustered regularly interspaced short palindromic repeat), is an adaptive immune system that provides protection against mobile genetic elements (viruses, transposable elements and conjugative plasmids). CRISPR clusters contain sequences complementary to antecedent mobile elements and target invading nucleic acids. CRISPR clusters are transcribed and processed into CRISPR RNA (crRNA). Functions as a ssRNA-specific endoribonuclease. Involved in the integration of spacer DNA into the CRISPR cassette.</text>
</comment>
<keyword evidence="8 9" id="KW-0051">Antiviral defense</keyword>
<evidence type="ECO:0000256" key="5">
    <source>
        <dbReference type="ARBA" id="ARBA00022759"/>
    </source>
</evidence>
<dbReference type="Pfam" id="PF09827">
    <property type="entry name" value="CRISPR_Cas2"/>
    <property type="match status" value="1"/>
</dbReference>
<keyword evidence="6 9" id="KW-0378">Hydrolase</keyword>
<reference evidence="10 11" key="1">
    <citation type="submission" date="2016-11" db="EMBL/GenBank/DDBJ databases">
        <authorList>
            <person name="Jaros S."/>
            <person name="Januszkiewicz K."/>
            <person name="Wedrychowicz H."/>
        </authorList>
    </citation>
    <scope>NUCLEOTIDE SEQUENCE [LARGE SCALE GENOMIC DNA]</scope>
    <source>
        <strain evidence="10 11">DSM 10502</strain>
    </source>
</reference>
<dbReference type="RefSeq" id="WP_072936064.1">
    <property type="nucleotide sequence ID" value="NZ_FQUG01000007.1"/>
</dbReference>
<comment type="cofactor">
    <cofactor evidence="1 9">
        <name>Mg(2+)</name>
        <dbReference type="ChEBI" id="CHEBI:18420"/>
    </cofactor>
</comment>
<name>A0A1M4ZAR8_9FIRM</name>
<evidence type="ECO:0000256" key="3">
    <source>
        <dbReference type="ARBA" id="ARBA00022722"/>
    </source>
</evidence>
<accession>A0A1M4ZAR8</accession>
<comment type="similarity">
    <text evidence="2 9">Belongs to the CRISPR-associated endoribonuclease Cas2 protein family.</text>
</comment>
<evidence type="ECO:0000256" key="6">
    <source>
        <dbReference type="ARBA" id="ARBA00022801"/>
    </source>
</evidence>
<proteinExistence type="inferred from homology"/>
<organism evidence="10 11">
    <name type="scientific">Schwartzia succinivorans DSM 10502</name>
    <dbReference type="NCBI Taxonomy" id="1123243"/>
    <lineage>
        <taxon>Bacteria</taxon>
        <taxon>Bacillati</taxon>
        <taxon>Bacillota</taxon>
        <taxon>Negativicutes</taxon>
        <taxon>Selenomonadales</taxon>
        <taxon>Selenomonadaceae</taxon>
        <taxon>Schwartzia</taxon>
    </lineage>
</organism>
<dbReference type="EMBL" id="FQUG01000007">
    <property type="protein sequence ID" value="SHF15143.1"/>
    <property type="molecule type" value="Genomic_DNA"/>
</dbReference>
<dbReference type="STRING" id="1123243.SAMN02745190_01990"/>
<evidence type="ECO:0000256" key="8">
    <source>
        <dbReference type="ARBA" id="ARBA00023118"/>
    </source>
</evidence>